<comment type="caution">
    <text evidence="1">The sequence shown here is derived from an EMBL/GenBank/DDBJ whole genome shotgun (WGS) entry which is preliminary data.</text>
</comment>
<dbReference type="Proteomes" id="UP001157114">
    <property type="component" value="Unassembled WGS sequence"/>
</dbReference>
<dbReference type="RefSeq" id="WP_284242293.1">
    <property type="nucleotide sequence ID" value="NZ_BSSQ01000035.1"/>
</dbReference>
<gene>
    <name evidence="1" type="ORF">MU1_58290</name>
</gene>
<organism evidence="1 2">
    <name type="scientific">Paenibacillus glycanilyticus</name>
    <dbReference type="NCBI Taxonomy" id="126569"/>
    <lineage>
        <taxon>Bacteria</taxon>
        <taxon>Bacillati</taxon>
        <taxon>Bacillota</taxon>
        <taxon>Bacilli</taxon>
        <taxon>Bacillales</taxon>
        <taxon>Paenibacillaceae</taxon>
        <taxon>Paenibacillus</taxon>
    </lineage>
</organism>
<accession>A0ABQ6GKM5</accession>
<reference evidence="1 2" key="1">
    <citation type="submission" date="2023-03" db="EMBL/GenBank/DDBJ databases">
        <title>Draft genome sequence of the bacteria which degrade cell wall of Tricholomamatutake.</title>
        <authorList>
            <person name="Konishi Y."/>
            <person name="Fukuta Y."/>
            <person name="Shirasaka N."/>
        </authorList>
    </citation>
    <scope>NUCLEOTIDE SEQUENCE [LARGE SCALE GENOMIC DNA]</scope>
    <source>
        <strain evidence="2">mu1</strain>
    </source>
</reference>
<dbReference type="InterPro" id="IPR017853">
    <property type="entry name" value="GH"/>
</dbReference>
<dbReference type="InterPro" id="IPR045857">
    <property type="entry name" value="O16G_dom_2"/>
</dbReference>
<dbReference type="Gene3D" id="3.90.400.10">
    <property type="entry name" value="Oligo-1,6-glucosidase, Domain 2"/>
    <property type="match status" value="1"/>
</dbReference>
<proteinExistence type="predicted"/>
<dbReference type="Gene3D" id="3.20.20.80">
    <property type="entry name" value="Glycosidases"/>
    <property type="match status" value="1"/>
</dbReference>
<protein>
    <submittedName>
        <fullName evidence="1">Uncharacterized protein</fullName>
    </submittedName>
</protein>
<evidence type="ECO:0000313" key="1">
    <source>
        <dbReference type="EMBL" id="GLX71479.1"/>
    </source>
</evidence>
<dbReference type="SUPFAM" id="SSF51445">
    <property type="entry name" value="(Trans)glycosidases"/>
    <property type="match status" value="1"/>
</dbReference>
<name>A0ABQ6GKM5_9BACL</name>
<evidence type="ECO:0000313" key="2">
    <source>
        <dbReference type="Proteomes" id="UP001157114"/>
    </source>
</evidence>
<dbReference type="EMBL" id="BSSQ01000035">
    <property type="protein sequence ID" value="GLX71479.1"/>
    <property type="molecule type" value="Genomic_DNA"/>
</dbReference>
<keyword evidence="2" id="KW-1185">Reference proteome</keyword>
<sequence>MQDVSFELKHPTFEFYGHTFTLYIHTFENVYGLDADRCRVTRDENSMMIAADGLTWANGQEKAEGNAVIHVYKSTDGHSVRFRVQASVGSKKLRSVKLLLEGIADGEVINLRETPSKAIESSGLLLHYPEGWRNLYTPLVVMKTAEDRLVYYRSLDSSVRDKRFAFLWTSKGLTAELIFEEDAVRMQSEVVVPEWEIGECPSLEAISALHHRETEQHYGLLPWETREDVPAWAREISLVAAIHMQHWNGYIFNDYKKTGDTLEWLAERMDPKRILAYLPGWEGRYYWQYGDFRPDPRMGGEAGFEELMSRAKKLGIRVMPMFGMNVVNPGLENFEQWGAPSRAHTAGGFPITGSVDWDGSRHYDHASNVFLNPGAPGWQNRLAGQIGKLMDRYGFDGVFLDISAAWMNDPYYHYYEGFIELCRKIRENRPDCLIAGEGWYDAAGLGTPLMQSGHTDGVMHWHDEPYAPLFEQYNRSFGHLCLGAPGKGSTGVHEHGYNPDYRRAPIRKAIIPTVTIVDDTLETAADEVESIIADANSYADQFLTNTK</sequence>